<keyword evidence="10" id="KW-1185">Reference proteome</keyword>
<dbReference type="InterPro" id="IPR045014">
    <property type="entry name" value="TM41A/B"/>
</dbReference>
<comment type="caution">
    <text evidence="9">The sequence shown here is derived from an EMBL/GenBank/DDBJ whole genome shotgun (WGS) entry which is preliminary data.</text>
</comment>
<dbReference type="PANTHER" id="PTHR43220">
    <property type="match status" value="1"/>
</dbReference>
<dbReference type="Pfam" id="PF09335">
    <property type="entry name" value="VTT_dom"/>
    <property type="match status" value="1"/>
</dbReference>
<evidence type="ECO:0000259" key="8">
    <source>
        <dbReference type="Pfam" id="PF09335"/>
    </source>
</evidence>
<evidence type="ECO:0000256" key="1">
    <source>
        <dbReference type="ARBA" id="ARBA00004141"/>
    </source>
</evidence>
<dbReference type="InterPro" id="IPR032816">
    <property type="entry name" value="VTT_dom"/>
</dbReference>
<keyword evidence="5 7" id="KW-0472">Membrane</keyword>
<dbReference type="EMBL" id="JAZDUA010000115">
    <property type="protein sequence ID" value="KAK7867628.1"/>
    <property type="molecule type" value="Genomic_DNA"/>
</dbReference>
<feature type="transmembrane region" description="Helical" evidence="7">
    <location>
        <begin position="89"/>
        <end position="121"/>
    </location>
</feature>
<proteinExistence type="inferred from homology"/>
<keyword evidence="4 7" id="KW-1133">Transmembrane helix</keyword>
<sequence>MPSVFSSVSSVACTVLAASCFLYILTCLAPPVSTGKENRLRFPSNLRELQQLAELLQLYYSSNSLYVLVLFSSAYLYKQAFIIPGSALLNVLAGALFGTYVGFPLCCFLTACGATCCYLLSQHCARTVVEHYFPDKVMYFQKLVEKNSHQMIYFLLFLRLFPMTPNWLLNLISPIVQIPLHLFFFTVLIGLMPYNFMCVQAGEMLASLRSLDLIFNFQTVIKLAGFALVALLPSFVIKKTVVVGS</sequence>
<evidence type="ECO:0000256" key="7">
    <source>
        <dbReference type="SAM" id="Phobius"/>
    </source>
</evidence>
<gene>
    <name evidence="9" type="ORF">R5R35_014821</name>
</gene>
<evidence type="ECO:0000256" key="6">
    <source>
        <dbReference type="ARBA" id="ARBA00025797"/>
    </source>
</evidence>
<evidence type="ECO:0000256" key="2">
    <source>
        <dbReference type="ARBA" id="ARBA00022692"/>
    </source>
</evidence>
<accession>A0AAN9Z4C5</accession>
<evidence type="ECO:0000256" key="5">
    <source>
        <dbReference type="ARBA" id="ARBA00023136"/>
    </source>
</evidence>
<comment type="similarity">
    <text evidence="6">Belongs to the TMEM41 family.</text>
</comment>
<dbReference type="AlphaFoldDB" id="A0AAN9Z4C5"/>
<comment type="subcellular location">
    <subcellularLocation>
        <location evidence="1">Membrane</location>
        <topology evidence="1">Multi-pass membrane protein</topology>
    </subcellularLocation>
</comment>
<evidence type="ECO:0000313" key="9">
    <source>
        <dbReference type="EMBL" id="KAK7867628.1"/>
    </source>
</evidence>
<keyword evidence="2 7" id="KW-0812">Transmembrane</keyword>
<dbReference type="Proteomes" id="UP001378592">
    <property type="component" value="Unassembled WGS sequence"/>
</dbReference>
<organism evidence="9 10">
    <name type="scientific">Gryllus longicercus</name>
    <dbReference type="NCBI Taxonomy" id="2509291"/>
    <lineage>
        <taxon>Eukaryota</taxon>
        <taxon>Metazoa</taxon>
        <taxon>Ecdysozoa</taxon>
        <taxon>Arthropoda</taxon>
        <taxon>Hexapoda</taxon>
        <taxon>Insecta</taxon>
        <taxon>Pterygota</taxon>
        <taxon>Neoptera</taxon>
        <taxon>Polyneoptera</taxon>
        <taxon>Orthoptera</taxon>
        <taxon>Ensifera</taxon>
        <taxon>Gryllidea</taxon>
        <taxon>Grylloidea</taxon>
        <taxon>Gryllidae</taxon>
        <taxon>Gryllinae</taxon>
        <taxon>Gryllus</taxon>
    </lineage>
</organism>
<dbReference type="GO" id="GO:0016020">
    <property type="term" value="C:membrane"/>
    <property type="evidence" value="ECO:0007669"/>
    <property type="project" value="UniProtKB-SubCell"/>
</dbReference>
<evidence type="ECO:0000256" key="4">
    <source>
        <dbReference type="ARBA" id="ARBA00022989"/>
    </source>
</evidence>
<keyword evidence="3" id="KW-0732">Signal</keyword>
<evidence type="ECO:0000313" key="10">
    <source>
        <dbReference type="Proteomes" id="UP001378592"/>
    </source>
</evidence>
<name>A0AAN9Z4C5_9ORTH</name>
<protein>
    <recommendedName>
        <fullName evidence="8">VTT domain-containing protein</fullName>
    </recommendedName>
</protein>
<feature type="transmembrane region" description="Helical" evidence="7">
    <location>
        <begin position="214"/>
        <end position="237"/>
    </location>
</feature>
<feature type="transmembrane region" description="Helical" evidence="7">
    <location>
        <begin position="58"/>
        <end position="77"/>
    </location>
</feature>
<reference evidence="9 10" key="1">
    <citation type="submission" date="2024-03" db="EMBL/GenBank/DDBJ databases">
        <title>The genome assembly and annotation of the cricket Gryllus longicercus Weissman &amp; Gray.</title>
        <authorList>
            <person name="Szrajer S."/>
            <person name="Gray D."/>
            <person name="Ylla G."/>
        </authorList>
    </citation>
    <scope>NUCLEOTIDE SEQUENCE [LARGE SCALE GENOMIC DNA]</scope>
    <source>
        <strain evidence="9">DAG 2021-001</strain>
        <tissue evidence="9">Whole body minus gut</tissue>
    </source>
</reference>
<dbReference type="PANTHER" id="PTHR43220:SF21">
    <property type="entry name" value="TRANSMEMBRANE PROTEIN 41A"/>
    <property type="match status" value="1"/>
</dbReference>
<feature type="domain" description="VTT" evidence="8">
    <location>
        <begin position="83"/>
        <end position="203"/>
    </location>
</feature>
<evidence type="ECO:0000256" key="3">
    <source>
        <dbReference type="ARBA" id="ARBA00022729"/>
    </source>
</evidence>